<dbReference type="FunFam" id="1.10.10.740:FF:000001">
    <property type="entry name" value="Cysteine-rich secretory protein 2"/>
    <property type="match status" value="1"/>
</dbReference>
<dbReference type="HOGENOM" id="CLU_035730_2_1_1"/>
<dbReference type="FunFam" id="3.40.33.10:FF:000005">
    <property type="entry name" value="Cysteine-rich secretory protein 2"/>
    <property type="match status" value="1"/>
</dbReference>
<reference evidence="5" key="2">
    <citation type="submission" date="2025-08" db="UniProtKB">
        <authorList>
            <consortium name="Ensembl"/>
        </authorList>
    </citation>
    <scope>IDENTIFICATION</scope>
</reference>
<dbReference type="PANTHER" id="PTHR10334">
    <property type="entry name" value="CYSTEINE-RICH SECRETORY PROTEIN-RELATED"/>
    <property type="match status" value="1"/>
</dbReference>
<dbReference type="PROSITE" id="PS51670">
    <property type="entry name" value="SHKT"/>
    <property type="match status" value="1"/>
</dbReference>
<dbReference type="EMBL" id="AAQR03182321">
    <property type="status" value="NOT_ANNOTATED_CDS"/>
    <property type="molecule type" value="Genomic_DNA"/>
</dbReference>
<keyword evidence="2 3" id="KW-1015">Disulfide bond</keyword>
<dbReference type="Gene3D" id="1.10.10.740">
    <property type="entry name" value="Crisp domain"/>
    <property type="match status" value="1"/>
</dbReference>
<feature type="disulfide bond" evidence="3">
    <location>
        <begin position="191"/>
        <end position="209"/>
    </location>
</feature>
<dbReference type="InterPro" id="IPR001283">
    <property type="entry name" value="CRISP-related"/>
</dbReference>
<feature type="domain" description="ShKT" evidence="4">
    <location>
        <begin position="182"/>
        <end position="215"/>
    </location>
</feature>
<dbReference type="InterPro" id="IPR003582">
    <property type="entry name" value="ShKT_dom"/>
</dbReference>
<dbReference type="PROSITE" id="PS01009">
    <property type="entry name" value="CRISP_1"/>
    <property type="match status" value="1"/>
</dbReference>
<dbReference type="AlphaFoldDB" id="H0XFT4"/>
<sequence>FHKLVTELASVQEEIVNVHNAFRRRVAPPASNMLTMNWSEEAAQNARTFSKYCDDAGSSPLERRITGSFCGENTHMASRPVSWSHVIETWYNESKYFKYGKDTPADEGKTTDHYTQVVWATSFLIGCGVTTCHRGGLPQYFYVCHYCHEGNNLDTKKQPYQRGAPCGNCPKDCEDKLCTNPCPHYDEYTYCEQHVKHFGCNNTANELFCKATCLCNTEIR</sequence>
<dbReference type="InterPro" id="IPR042076">
    <property type="entry name" value="Crisp-like_dom"/>
</dbReference>
<organism evidence="5 6">
    <name type="scientific">Otolemur garnettii</name>
    <name type="common">Small-eared galago</name>
    <name type="synonym">Garnett's greater bushbaby</name>
    <dbReference type="NCBI Taxonomy" id="30611"/>
    <lineage>
        <taxon>Eukaryota</taxon>
        <taxon>Metazoa</taxon>
        <taxon>Chordata</taxon>
        <taxon>Craniata</taxon>
        <taxon>Vertebrata</taxon>
        <taxon>Euteleostomi</taxon>
        <taxon>Mammalia</taxon>
        <taxon>Eutheria</taxon>
        <taxon>Euarchontoglires</taxon>
        <taxon>Primates</taxon>
        <taxon>Strepsirrhini</taxon>
        <taxon>Lorisiformes</taxon>
        <taxon>Galagidae</taxon>
        <taxon>Otolemur</taxon>
    </lineage>
</organism>
<comment type="similarity">
    <text evidence="1">Belongs to the CRISP family.</text>
</comment>
<dbReference type="GO" id="GO:0005576">
    <property type="term" value="C:extracellular region"/>
    <property type="evidence" value="ECO:0007669"/>
    <property type="project" value="InterPro"/>
</dbReference>
<dbReference type="InterPro" id="IPR013871">
    <property type="entry name" value="Cysteine_rich_secretory"/>
</dbReference>
<dbReference type="PROSITE" id="PS01010">
    <property type="entry name" value="CRISP_2"/>
    <property type="match status" value="1"/>
</dbReference>
<dbReference type="FunCoup" id="H0XFT4">
    <property type="interactions" value="1"/>
</dbReference>
<evidence type="ECO:0000313" key="5">
    <source>
        <dbReference type="Ensembl" id="ENSOGAP00000014893.2"/>
    </source>
</evidence>
<reference evidence="6" key="1">
    <citation type="submission" date="2011-03" db="EMBL/GenBank/DDBJ databases">
        <title>Version 3 of the genome sequence of Otolemur garnettii (Bushbaby).</title>
        <authorList>
            <consortium name="The Broad Institute Genome Sequencing Platform"/>
            <person name="Di Palma F."/>
            <person name="Johnson J."/>
            <person name="Lander E.S."/>
            <person name="Lindblad-Toh K."/>
            <person name="Jaffe D.B."/>
            <person name="Gnerre S."/>
            <person name="MacCallum I."/>
            <person name="Przybylski D."/>
            <person name="Ribeiro F.J."/>
            <person name="Burton J.N."/>
            <person name="Walker B.J."/>
            <person name="Sharpe T."/>
            <person name="Hall G."/>
        </authorList>
    </citation>
    <scope>NUCLEOTIDE SEQUENCE [LARGE SCALE GENOMIC DNA]</scope>
</reference>
<dbReference type="GeneTree" id="ENSGT00940000162362"/>
<dbReference type="Proteomes" id="UP000005225">
    <property type="component" value="Unassembled WGS sequence"/>
</dbReference>
<reference evidence="5" key="3">
    <citation type="submission" date="2025-09" db="UniProtKB">
        <authorList>
            <consortium name="Ensembl"/>
        </authorList>
    </citation>
    <scope>IDENTIFICATION</scope>
</reference>
<dbReference type="CDD" id="cd05383">
    <property type="entry name" value="CAP_CRISP"/>
    <property type="match status" value="1"/>
</dbReference>
<dbReference type="SUPFAM" id="SSF57546">
    <property type="entry name" value="Crisp domain-like"/>
    <property type="match status" value="1"/>
</dbReference>
<dbReference type="OMA" id="YDEYTDC"/>
<keyword evidence="6" id="KW-1185">Reference proteome</keyword>
<dbReference type="InterPro" id="IPR035940">
    <property type="entry name" value="CAP_sf"/>
</dbReference>
<dbReference type="InterPro" id="IPR034117">
    <property type="entry name" value="SCP_CRISP"/>
</dbReference>
<accession>H0XFT4</accession>
<dbReference type="EMBL" id="AAQR03182324">
    <property type="status" value="NOT_ANNOTATED_CDS"/>
    <property type="molecule type" value="Genomic_DNA"/>
</dbReference>
<dbReference type="PRINTS" id="PR00837">
    <property type="entry name" value="V5TPXLIKE"/>
</dbReference>
<dbReference type="EMBL" id="AAQR03182323">
    <property type="status" value="NOT_ANNOTATED_CDS"/>
    <property type="molecule type" value="Genomic_DNA"/>
</dbReference>
<dbReference type="Ensembl" id="ENSOGAT00000016644.2">
    <property type="protein sequence ID" value="ENSOGAP00000014893.2"/>
    <property type="gene ID" value="ENSOGAG00000016638.2"/>
</dbReference>
<feature type="disulfide bond" evidence="3">
    <location>
        <begin position="200"/>
        <end position="213"/>
    </location>
</feature>
<evidence type="ECO:0000256" key="2">
    <source>
        <dbReference type="ARBA" id="ARBA00023157"/>
    </source>
</evidence>
<comment type="caution">
    <text evidence="3">Lacks conserved residue(s) required for the propagation of feature annotation.</text>
</comment>
<dbReference type="InterPro" id="IPR018244">
    <property type="entry name" value="Allrgn_V5/Tpx1_CS"/>
</dbReference>
<dbReference type="Gene3D" id="3.40.33.10">
    <property type="entry name" value="CAP"/>
    <property type="match status" value="1"/>
</dbReference>
<dbReference type="Pfam" id="PF08562">
    <property type="entry name" value="Crisp"/>
    <property type="match status" value="1"/>
</dbReference>
<evidence type="ECO:0000256" key="1">
    <source>
        <dbReference type="ARBA" id="ARBA00009923"/>
    </source>
</evidence>
<evidence type="ECO:0000313" key="6">
    <source>
        <dbReference type="Proteomes" id="UP000005225"/>
    </source>
</evidence>
<dbReference type="InterPro" id="IPR014044">
    <property type="entry name" value="CAP_dom"/>
</dbReference>
<evidence type="ECO:0000259" key="4">
    <source>
        <dbReference type="PROSITE" id="PS51670"/>
    </source>
</evidence>
<dbReference type="EMBL" id="AAQR03182322">
    <property type="status" value="NOT_ANNOTATED_CDS"/>
    <property type="molecule type" value="Genomic_DNA"/>
</dbReference>
<dbReference type="SMART" id="SM00198">
    <property type="entry name" value="SCP"/>
    <property type="match status" value="1"/>
</dbReference>
<proteinExistence type="inferred from homology"/>
<dbReference type="eggNOG" id="KOG3017">
    <property type="taxonomic scope" value="Eukaryota"/>
</dbReference>
<evidence type="ECO:0000256" key="3">
    <source>
        <dbReference type="PROSITE-ProRule" id="PRU01005"/>
    </source>
</evidence>
<name>H0XFT4_OTOGA</name>
<dbReference type="SUPFAM" id="SSF55797">
    <property type="entry name" value="PR-1-like"/>
    <property type="match status" value="1"/>
</dbReference>
<dbReference type="InParanoid" id="H0XFT4"/>
<protein>
    <submittedName>
        <fullName evidence="5">Cysteine rich secretory protein 1</fullName>
    </submittedName>
</protein>
<gene>
    <name evidence="5" type="primary">CRISP1</name>
</gene>
<dbReference type="Pfam" id="PF00188">
    <property type="entry name" value="CAP"/>
    <property type="match status" value="1"/>
</dbReference>
<dbReference type="STRING" id="30611.ENSOGAP00000014893"/>